<comment type="caution">
    <text evidence="6">The sequence shown here is derived from an EMBL/GenBank/DDBJ whole genome shotgun (WGS) entry which is preliminary data.</text>
</comment>
<dbReference type="InterPro" id="IPR007822">
    <property type="entry name" value="LANC-like"/>
</dbReference>
<dbReference type="Pfam" id="PF25816">
    <property type="entry name" value="RamC_N"/>
    <property type="match status" value="1"/>
</dbReference>
<keyword evidence="1" id="KW-0808">Transferase</keyword>
<dbReference type="Pfam" id="PF00069">
    <property type="entry name" value="Pkinase"/>
    <property type="match status" value="1"/>
</dbReference>
<keyword evidence="3" id="KW-0418">Kinase</keyword>
<dbReference type="PANTHER" id="PTHR24348:SF22">
    <property type="entry name" value="NON-SPECIFIC SERINE_THREONINE PROTEIN KINASE"/>
    <property type="match status" value="1"/>
</dbReference>
<dbReference type="EMBL" id="ANAH02000064">
    <property type="protein sequence ID" value="EPX57227.1"/>
    <property type="molecule type" value="Genomic_DNA"/>
</dbReference>
<dbReference type="eggNOG" id="COG4403">
    <property type="taxonomic scope" value="Bacteria"/>
</dbReference>
<proteinExistence type="predicted"/>
<evidence type="ECO:0000313" key="7">
    <source>
        <dbReference type="Proteomes" id="UP000011682"/>
    </source>
</evidence>
<dbReference type="Pfam" id="PF05147">
    <property type="entry name" value="LANC_like"/>
    <property type="match status" value="1"/>
</dbReference>
<dbReference type="InterPro" id="IPR057929">
    <property type="entry name" value="RamC_N"/>
</dbReference>
<reference evidence="6" key="1">
    <citation type="submission" date="2013-05" db="EMBL/GenBank/DDBJ databases">
        <title>Genome assembly of Cystobacter fuscus DSM 2262.</title>
        <authorList>
            <person name="Sharma G."/>
            <person name="Khatri I."/>
            <person name="Kaur C."/>
            <person name="Mayilraj S."/>
            <person name="Subramanian S."/>
        </authorList>
    </citation>
    <scope>NUCLEOTIDE SEQUENCE [LARGE SCALE GENOMIC DNA]</scope>
    <source>
        <strain evidence="6">DSM 2262</strain>
    </source>
</reference>
<dbReference type="GO" id="GO:0004674">
    <property type="term" value="F:protein serine/threonine kinase activity"/>
    <property type="evidence" value="ECO:0007669"/>
    <property type="project" value="InterPro"/>
</dbReference>
<evidence type="ECO:0000256" key="1">
    <source>
        <dbReference type="ARBA" id="ARBA00022679"/>
    </source>
</evidence>
<evidence type="ECO:0000259" key="5">
    <source>
        <dbReference type="PROSITE" id="PS50011"/>
    </source>
</evidence>
<dbReference type="NCBIfam" id="NF038151">
    <property type="entry name" value="lanthi_synth_III"/>
    <property type="match status" value="1"/>
</dbReference>
<dbReference type="SMART" id="SM00220">
    <property type="entry name" value="S_TKc"/>
    <property type="match status" value="1"/>
</dbReference>
<name>S9P4T1_CYSF2</name>
<keyword evidence="4" id="KW-0067">ATP-binding</keyword>
<dbReference type="Proteomes" id="UP000011682">
    <property type="component" value="Unassembled WGS sequence"/>
</dbReference>
<keyword evidence="7" id="KW-1185">Reference proteome</keyword>
<dbReference type="GO" id="GO:0000407">
    <property type="term" value="C:phagophore assembly site"/>
    <property type="evidence" value="ECO:0007669"/>
    <property type="project" value="TreeGrafter"/>
</dbReference>
<sequence length="885" mass="99303">MRGIERRARENIHLFTLLHPDRYGSLDAYQSKSAGFRELLIRLLPASWTVGRKSGIWCEAQPPEPSIPDTGFKIHVSTAHDRARELLTAVVPLLVAERVVFKVLVDELVLDLSNSHMWARGASGKFITIYPADVGQMKRLMEQLHGITKDFVGPYILSDKRYEGSHVLFYRYGAFRSLGRLNAYGEQVPHLRMTDGRLLPDPRPPFFTLPPGVDDPFPDDDRGPAEEPILHGRYKALSAMSSSSKGGVYRCLDLTSRVEVVLKEARPLVNRGRKNPCDAVDCLQNEYRILKRLETTGLAPRALDFFQDWEHSFLVMELVRGKKLSAHMASGQLSLLASPAPSADEVRRFGETFLAVSRKLISALRTIHAQGVVIQDISPKNILFDLERDQLTFIDFEAALDLQNPEQGPVIRLFTPGFGVDKPTGPVPTFQEDHQALSRVLGDFLYPPTPFFTLASHQREPMLEHFAREKGIPEAFVRLIFGIEQDFQRADELLAEAERSLEGIRSVQRLPPRRDDNALRDSLDGIIRYIADQIHTGTDPLDLPTDYRRFTTNRLSAAYGASGIALFLHRVGRPLPEVFLEALLRESSQVDNQRYAPGLYIGSAGIAWTLLELGRRKEAEDLLDIAGRSPLLFESADLFYGSGGFGLTNLFFFDRLGEEKYLQRAMHVFDTLKPGIQSSEQGDFFENNGDVYHGLAHGASGLGYFCLKLHQATGRQEHLEAAIRLLDFDLSSADWKKGHPRFHRSRRESVFYPYWHIGSAGIGCVALRFYDVLRDERYARQAQDIAASLAGNYSVFPTNFAGMAGLGGFFVDLHRYTGAEVWRTEARRFLDRVMLFALERPAGLVFPGEDLLRVSTDYGTGSAGTGSFIHRLLTGGGIPYLDFSA</sequence>
<dbReference type="InterPro" id="IPR058053">
    <property type="entry name" value="RamC_C"/>
</dbReference>
<dbReference type="GO" id="GO:0005975">
    <property type="term" value="P:carbohydrate metabolic process"/>
    <property type="evidence" value="ECO:0007669"/>
    <property type="project" value="InterPro"/>
</dbReference>
<dbReference type="GO" id="GO:0016020">
    <property type="term" value="C:membrane"/>
    <property type="evidence" value="ECO:0007669"/>
    <property type="project" value="TreeGrafter"/>
</dbReference>
<dbReference type="Gene3D" id="1.10.510.10">
    <property type="entry name" value="Transferase(Phosphotransferase) domain 1"/>
    <property type="match status" value="1"/>
</dbReference>
<protein>
    <recommendedName>
        <fullName evidence="5">Protein kinase domain-containing protein</fullName>
    </recommendedName>
</protein>
<dbReference type="GO" id="GO:0005524">
    <property type="term" value="F:ATP binding"/>
    <property type="evidence" value="ECO:0007669"/>
    <property type="project" value="UniProtKB-KW"/>
</dbReference>
<organism evidence="6 7">
    <name type="scientific">Cystobacter fuscus (strain ATCC 25194 / DSM 2262 / NBRC 100088 / M29)</name>
    <dbReference type="NCBI Taxonomy" id="1242864"/>
    <lineage>
        <taxon>Bacteria</taxon>
        <taxon>Pseudomonadati</taxon>
        <taxon>Myxococcota</taxon>
        <taxon>Myxococcia</taxon>
        <taxon>Myxococcales</taxon>
        <taxon>Cystobacterineae</taxon>
        <taxon>Archangiaceae</taxon>
        <taxon>Cystobacter</taxon>
    </lineage>
</organism>
<dbReference type="InterPro" id="IPR053524">
    <property type="entry name" value="Aerial_hyphae_peptide-synth"/>
</dbReference>
<evidence type="ECO:0000256" key="2">
    <source>
        <dbReference type="ARBA" id="ARBA00022741"/>
    </source>
</evidence>
<dbReference type="AlphaFoldDB" id="S9P4T1"/>
<dbReference type="InterPro" id="IPR011009">
    <property type="entry name" value="Kinase-like_dom_sf"/>
</dbReference>
<dbReference type="SUPFAM" id="SSF158745">
    <property type="entry name" value="LanC-like"/>
    <property type="match status" value="1"/>
</dbReference>
<dbReference type="CDD" id="cd04791">
    <property type="entry name" value="LanC_SerThrkinase"/>
    <property type="match status" value="1"/>
</dbReference>
<dbReference type="RefSeq" id="WP_002631519.1">
    <property type="nucleotide sequence ID" value="NZ_ANAH02000064.1"/>
</dbReference>
<dbReference type="GO" id="GO:0005829">
    <property type="term" value="C:cytosol"/>
    <property type="evidence" value="ECO:0007669"/>
    <property type="project" value="TreeGrafter"/>
</dbReference>
<dbReference type="GO" id="GO:0005776">
    <property type="term" value="C:autophagosome"/>
    <property type="evidence" value="ECO:0007669"/>
    <property type="project" value="TreeGrafter"/>
</dbReference>
<dbReference type="SUPFAM" id="SSF56112">
    <property type="entry name" value="Protein kinase-like (PK-like)"/>
    <property type="match status" value="1"/>
</dbReference>
<dbReference type="GO" id="GO:0031179">
    <property type="term" value="P:peptide modification"/>
    <property type="evidence" value="ECO:0007669"/>
    <property type="project" value="InterPro"/>
</dbReference>
<accession>S9P4T1</accession>
<dbReference type="PROSITE" id="PS50011">
    <property type="entry name" value="PROTEIN_KINASE_DOM"/>
    <property type="match status" value="1"/>
</dbReference>
<dbReference type="PRINTS" id="PR01950">
    <property type="entry name" value="LANCSUPER"/>
</dbReference>
<keyword evidence="2" id="KW-0547">Nucleotide-binding</keyword>
<feature type="domain" description="Protein kinase" evidence="5">
    <location>
        <begin position="234"/>
        <end position="538"/>
    </location>
</feature>
<evidence type="ECO:0000313" key="6">
    <source>
        <dbReference type="EMBL" id="EPX57227.1"/>
    </source>
</evidence>
<dbReference type="Gene3D" id="1.50.10.10">
    <property type="match status" value="1"/>
</dbReference>
<dbReference type="eggNOG" id="COG0515">
    <property type="taxonomic scope" value="Bacteria"/>
</dbReference>
<gene>
    <name evidence="6" type="ORF">D187_006981</name>
</gene>
<dbReference type="SMART" id="SM01260">
    <property type="entry name" value="LANC_like"/>
    <property type="match status" value="1"/>
</dbReference>
<dbReference type="InterPro" id="IPR012341">
    <property type="entry name" value="6hp_glycosidase-like_sf"/>
</dbReference>
<dbReference type="OrthoDB" id="1492512at2"/>
<evidence type="ECO:0000256" key="4">
    <source>
        <dbReference type="ARBA" id="ARBA00022840"/>
    </source>
</evidence>
<dbReference type="InterPro" id="IPR000719">
    <property type="entry name" value="Prot_kinase_dom"/>
</dbReference>
<dbReference type="InterPro" id="IPR045269">
    <property type="entry name" value="Atg1-like"/>
</dbReference>
<evidence type="ECO:0000256" key="3">
    <source>
        <dbReference type="ARBA" id="ARBA00022777"/>
    </source>
</evidence>
<dbReference type="PANTHER" id="PTHR24348">
    <property type="entry name" value="SERINE/THREONINE-PROTEIN KINASE UNC-51-RELATED"/>
    <property type="match status" value="1"/>
</dbReference>